<feature type="compositionally biased region" description="Low complexity" evidence="2">
    <location>
        <begin position="9"/>
        <end position="34"/>
    </location>
</feature>
<evidence type="ECO:0000313" key="3">
    <source>
        <dbReference type="EMBL" id="AAM51059.1"/>
    </source>
</evidence>
<name>Q8MRY5_DROME</name>
<dbReference type="PANTHER" id="PTHR46108:SF4">
    <property type="entry name" value="BLUE CHEESE"/>
    <property type="match status" value="1"/>
</dbReference>
<dbReference type="GO" id="GO:0022416">
    <property type="term" value="P:chaeta development"/>
    <property type="evidence" value="ECO:0000316"/>
    <property type="project" value="FlyBase"/>
</dbReference>
<dbReference type="AGR" id="FB:FBgn0043362"/>
<dbReference type="IntAct" id="Q8MRY5">
    <property type="interactions" value="1"/>
</dbReference>
<sequence length="381" mass="41793">MNVMRKLRGAASAGSVSGSSSGTSTANNSSPGSSRNGTDAGAPTAANGRNAEEALMDARVQVSLTTLKKLFNEYTHPREPLSEQERDDKLYEMLPLFCKVFSSCPSNDMSEKFWDVVAFCQQVSRLMVSEIRKRASNQSTEAASIAIVKFLEVETTEETSSGWMLLATLNLLANGDVSLIQVMTAAAVPSTLVKCLYLFFDLPIVEDDEPSADGGAVSEFNAHERRTLLQKVFVQLLVKLCSYPYPAEELARMDDLTLLFSAITSPCPIHNIVWRKNAAEILTTISRNGLTDAVVSYIHSKGCMALCVDNMQRLTFGNPLEIVEMFVTVFCFLKDSSQVSQILMDDFRASQGYVKKCHEMPMNAFPRGLTHGKTGDFAANN</sequence>
<dbReference type="FlyBase" id="FBgn0043362">
    <property type="gene designation" value="bchs"/>
</dbReference>
<dbReference type="OrthoDB" id="10018316at2759"/>
<dbReference type="GO" id="GO:0031594">
    <property type="term" value="C:neuromuscular junction"/>
    <property type="evidence" value="ECO:0000314"/>
    <property type="project" value="FlyBase"/>
</dbReference>
<dbReference type="GO" id="GO:0031396">
    <property type="term" value="P:regulation of protein ubiquitination"/>
    <property type="evidence" value="ECO:0000315"/>
    <property type="project" value="FlyBase"/>
</dbReference>
<dbReference type="InterPro" id="IPR051944">
    <property type="entry name" value="BEACH_domain_protein"/>
</dbReference>
<dbReference type="AlphaFoldDB" id="Q8MRY5"/>
<dbReference type="EMBL" id="AY119199">
    <property type="protein sequence ID" value="AAM51059.1"/>
    <property type="molecule type" value="mRNA"/>
</dbReference>
<proteinExistence type="evidence at transcript level"/>
<dbReference type="HOGENOM" id="CLU_000175_5_0_1"/>
<reference evidence="3" key="1">
    <citation type="submission" date="2002-06" db="EMBL/GenBank/DDBJ databases">
        <authorList>
            <person name="Stapleton M."/>
            <person name="Brokstein P."/>
            <person name="Hong L."/>
            <person name="Agbayani A."/>
            <person name="Carlson J."/>
            <person name="Champe M."/>
            <person name="Chavez C."/>
            <person name="Dorsett V."/>
            <person name="Dresnek D."/>
            <person name="Farfan D."/>
            <person name="Frise E."/>
            <person name="George R."/>
            <person name="Gonzalez M."/>
            <person name="Guarin H."/>
            <person name="Kronmiller B."/>
            <person name="Li P."/>
            <person name="Liao G."/>
            <person name="Miranda A."/>
            <person name="Mungall C.J."/>
            <person name="Nunoo J."/>
            <person name="Pacleb J."/>
            <person name="Paragas V."/>
            <person name="Park S."/>
            <person name="Patel S."/>
            <person name="Phouanenavong S."/>
            <person name="Wan K."/>
            <person name="Yu C."/>
            <person name="Lewis S.E."/>
            <person name="Rubin G.M."/>
            <person name="Celniker S."/>
        </authorList>
    </citation>
    <scope>NUCLEOTIDE SEQUENCE</scope>
</reference>
<dbReference type="GO" id="GO:0048666">
    <property type="term" value="P:neuron development"/>
    <property type="evidence" value="ECO:0000315"/>
    <property type="project" value="FlyBase"/>
</dbReference>
<gene>
    <name evidence="4" type="primary">bchs</name>
    <name evidence="4" type="synonym">Beach1</name>
    <name evidence="4" type="ORF">CG14001</name>
</gene>
<dbReference type="GO" id="GO:0050807">
    <property type="term" value="P:regulation of synapse organization"/>
    <property type="evidence" value="ECO:0000316"/>
    <property type="project" value="FlyBase"/>
</dbReference>
<protein>
    <submittedName>
        <fullName evidence="3">SD12984p</fullName>
    </submittedName>
</protein>
<dbReference type="GO" id="GO:0048749">
    <property type="term" value="P:compound eye development"/>
    <property type="evidence" value="ECO:0000315"/>
    <property type="project" value="FlyBase"/>
</dbReference>
<organism evidence="3">
    <name type="scientific">Drosophila melanogaster</name>
    <name type="common">Fruit fly</name>
    <dbReference type="NCBI Taxonomy" id="7227"/>
    <lineage>
        <taxon>Eukaryota</taxon>
        <taxon>Metazoa</taxon>
        <taxon>Ecdysozoa</taxon>
        <taxon>Arthropoda</taxon>
        <taxon>Hexapoda</taxon>
        <taxon>Insecta</taxon>
        <taxon>Pterygota</taxon>
        <taxon>Neoptera</taxon>
        <taxon>Endopterygota</taxon>
        <taxon>Diptera</taxon>
        <taxon>Brachycera</taxon>
        <taxon>Muscomorpha</taxon>
        <taxon>Ephydroidea</taxon>
        <taxon>Drosophilidae</taxon>
        <taxon>Drosophila</taxon>
        <taxon>Sophophora</taxon>
    </lineage>
</organism>
<dbReference type="VEuPathDB" id="VectorBase:FBgn0043362"/>
<dbReference type="GO" id="GO:0005737">
    <property type="term" value="C:cytoplasm"/>
    <property type="evidence" value="ECO:0000314"/>
    <property type="project" value="FlyBase"/>
</dbReference>
<evidence type="ECO:0000256" key="1">
    <source>
        <dbReference type="ARBA" id="ARBA00022574"/>
    </source>
</evidence>
<feature type="region of interest" description="Disordered" evidence="2">
    <location>
        <begin position="1"/>
        <end position="46"/>
    </location>
</feature>
<dbReference type="ExpressionAtlas" id="Q8MRY5">
    <property type="expression patterns" value="baseline and differential"/>
</dbReference>
<accession>Q8MRY5</accession>
<evidence type="ECO:0000256" key="2">
    <source>
        <dbReference type="SAM" id="MobiDB-lite"/>
    </source>
</evidence>
<evidence type="ECO:0000313" key="4">
    <source>
        <dbReference type="FlyBase" id="FBgn0043362"/>
    </source>
</evidence>
<dbReference type="PANTHER" id="PTHR46108">
    <property type="entry name" value="BLUE CHEESE"/>
    <property type="match status" value="1"/>
</dbReference>
<keyword evidence="1" id="KW-0853">WD repeat</keyword>
<dbReference type="GO" id="GO:0048786">
    <property type="term" value="C:presynaptic active zone"/>
    <property type="evidence" value="ECO:0000314"/>
    <property type="project" value="FlyBase"/>
</dbReference>